<dbReference type="EMBL" id="JASPKY010000451">
    <property type="protein sequence ID" value="KAK9696416.1"/>
    <property type="molecule type" value="Genomic_DNA"/>
</dbReference>
<feature type="signal peptide" evidence="4">
    <location>
        <begin position="1"/>
        <end position="19"/>
    </location>
</feature>
<dbReference type="Pfam" id="PF01510">
    <property type="entry name" value="Amidase_2"/>
    <property type="match status" value="1"/>
</dbReference>
<dbReference type="SMART" id="SM00701">
    <property type="entry name" value="PGRP"/>
    <property type="match status" value="1"/>
</dbReference>
<evidence type="ECO:0000313" key="6">
    <source>
        <dbReference type="EMBL" id="KAK9696416.1"/>
    </source>
</evidence>
<feature type="chain" id="PRO_5043396504" evidence="4">
    <location>
        <begin position="20"/>
        <end position="171"/>
    </location>
</feature>
<dbReference type="GO" id="GO:0045087">
    <property type="term" value="P:innate immune response"/>
    <property type="evidence" value="ECO:0007669"/>
    <property type="project" value="UniProtKB-KW"/>
</dbReference>
<gene>
    <name evidence="6" type="ORF">QE152_g31915</name>
</gene>
<keyword evidence="4" id="KW-0732">Signal</keyword>
<dbReference type="SUPFAM" id="SSF55846">
    <property type="entry name" value="N-acetylmuramoyl-L-alanine amidase-like"/>
    <property type="match status" value="1"/>
</dbReference>
<dbReference type="AlphaFoldDB" id="A0AAW1J1J1"/>
<dbReference type="GO" id="GO:0008745">
    <property type="term" value="F:N-acetylmuramoyl-L-alanine amidase activity"/>
    <property type="evidence" value="ECO:0007669"/>
    <property type="project" value="InterPro"/>
</dbReference>
<dbReference type="GO" id="GO:0009253">
    <property type="term" value="P:peptidoglycan catabolic process"/>
    <property type="evidence" value="ECO:0007669"/>
    <property type="project" value="InterPro"/>
</dbReference>
<dbReference type="PANTHER" id="PTHR11022:SF74">
    <property type="entry name" value="PEPTIDOGLYCAN-RECOGNITION PROTEIN SA"/>
    <property type="match status" value="1"/>
</dbReference>
<name>A0AAW1J1J1_POPJA</name>
<evidence type="ECO:0000256" key="1">
    <source>
        <dbReference type="ARBA" id="ARBA00007553"/>
    </source>
</evidence>
<keyword evidence="3" id="KW-0391">Immunity</keyword>
<evidence type="ECO:0000259" key="5">
    <source>
        <dbReference type="SMART" id="SM00701"/>
    </source>
</evidence>
<dbReference type="InterPro" id="IPR036505">
    <property type="entry name" value="Amidase/PGRP_sf"/>
</dbReference>
<comment type="caution">
    <text evidence="6">The sequence shown here is derived from an EMBL/GenBank/DDBJ whole genome shotgun (WGS) entry which is preliminary data.</text>
</comment>
<comment type="similarity">
    <text evidence="1">Belongs to the N-acetylmuramoyl-L-alanine amidase 2 family.</text>
</comment>
<dbReference type="InterPro" id="IPR015510">
    <property type="entry name" value="PGRP"/>
</dbReference>
<reference evidence="6 7" key="1">
    <citation type="journal article" date="2024" name="BMC Genomics">
        <title>De novo assembly and annotation of Popillia japonica's genome with initial clues to its potential as an invasive pest.</title>
        <authorList>
            <person name="Cucini C."/>
            <person name="Boschi S."/>
            <person name="Funari R."/>
            <person name="Cardaioli E."/>
            <person name="Iannotti N."/>
            <person name="Marturano G."/>
            <person name="Paoli F."/>
            <person name="Bruttini M."/>
            <person name="Carapelli A."/>
            <person name="Frati F."/>
            <person name="Nardi F."/>
        </authorList>
    </citation>
    <scope>NUCLEOTIDE SEQUENCE [LARGE SCALE GENOMIC DNA]</scope>
    <source>
        <strain evidence="6">DMR45628</strain>
    </source>
</reference>
<evidence type="ECO:0000256" key="2">
    <source>
        <dbReference type="ARBA" id="ARBA00022588"/>
    </source>
</evidence>
<evidence type="ECO:0000313" key="7">
    <source>
        <dbReference type="Proteomes" id="UP001458880"/>
    </source>
</evidence>
<evidence type="ECO:0000256" key="3">
    <source>
        <dbReference type="ARBA" id="ARBA00022859"/>
    </source>
</evidence>
<keyword evidence="2" id="KW-0399">Innate immunity</keyword>
<organism evidence="6 7">
    <name type="scientific">Popillia japonica</name>
    <name type="common">Japanese beetle</name>
    <dbReference type="NCBI Taxonomy" id="7064"/>
    <lineage>
        <taxon>Eukaryota</taxon>
        <taxon>Metazoa</taxon>
        <taxon>Ecdysozoa</taxon>
        <taxon>Arthropoda</taxon>
        <taxon>Hexapoda</taxon>
        <taxon>Insecta</taxon>
        <taxon>Pterygota</taxon>
        <taxon>Neoptera</taxon>
        <taxon>Endopterygota</taxon>
        <taxon>Coleoptera</taxon>
        <taxon>Polyphaga</taxon>
        <taxon>Scarabaeiformia</taxon>
        <taxon>Scarabaeidae</taxon>
        <taxon>Rutelinae</taxon>
        <taxon>Popillia</taxon>
    </lineage>
</organism>
<dbReference type="InterPro" id="IPR006619">
    <property type="entry name" value="PGRP_domain_met/bac"/>
</dbReference>
<dbReference type="PANTHER" id="PTHR11022">
    <property type="entry name" value="PEPTIDOGLYCAN RECOGNITION PROTEIN"/>
    <property type="match status" value="1"/>
</dbReference>
<feature type="domain" description="Peptidoglycan recognition protein family" evidence="5">
    <location>
        <begin position="26"/>
        <end position="148"/>
    </location>
</feature>
<evidence type="ECO:0000256" key="4">
    <source>
        <dbReference type="SAM" id="SignalP"/>
    </source>
</evidence>
<accession>A0AAW1J1J1</accession>
<keyword evidence="7" id="KW-1185">Reference proteome</keyword>
<proteinExistence type="inferred from homology"/>
<dbReference type="Gene3D" id="3.40.80.10">
    <property type="entry name" value="Peptidoglycan recognition protein-like"/>
    <property type="match status" value="1"/>
</dbReference>
<dbReference type="Proteomes" id="UP001458880">
    <property type="component" value="Unassembled WGS sequence"/>
</dbReference>
<sequence>MKTTAIFVLLLLKVITINSGYLGECPMIISRNYWGARSPTAIEYCIIPLKYVIVHHTFFKIFTWIYRDFTISAISSDGKVYEGVGWHKVGAHTKQFNTKSIGLAFIGNFTSKLPNRNQLRAAQIFLKCSLGLGEIDPRYKLLGARTISSTQSPGLALFHEIQTWEHFAMVP</sequence>
<dbReference type="GO" id="GO:0008270">
    <property type="term" value="F:zinc ion binding"/>
    <property type="evidence" value="ECO:0007669"/>
    <property type="project" value="InterPro"/>
</dbReference>
<dbReference type="InterPro" id="IPR002502">
    <property type="entry name" value="Amidase_domain"/>
</dbReference>
<protein>
    <submittedName>
        <fullName evidence="6">N-acetylmuramoyl-L-alanine amidase</fullName>
    </submittedName>
</protein>
<dbReference type="CDD" id="cd06583">
    <property type="entry name" value="PGRP"/>
    <property type="match status" value="1"/>
</dbReference>